<protein>
    <recommendedName>
        <fullName evidence="3">Peptidase MA family protein</fullName>
    </recommendedName>
</protein>
<name>B0VS60_ACIBS</name>
<dbReference type="BioCyc" id="ABAU509170:GCL9-1883-MONOMER"/>
<evidence type="ECO:0008006" key="3">
    <source>
        <dbReference type="Google" id="ProtNLM"/>
    </source>
</evidence>
<proteinExistence type="predicted"/>
<reference evidence="1 2" key="1">
    <citation type="journal article" date="2008" name="PLoS ONE">
        <title>Comparative analysis of Acinetobacters: three genomes for three lifestyles.</title>
        <authorList>
            <person name="Vallenet D."/>
            <person name="Nordmann P."/>
            <person name="Barbe V."/>
            <person name="Poirel L."/>
            <person name="Mangenot S."/>
            <person name="Bataille E."/>
            <person name="Dossat C."/>
            <person name="Gas S."/>
            <person name="Kreimeyer A."/>
            <person name="Lenoble P."/>
            <person name="Oztas S."/>
            <person name="Poulain J."/>
            <person name="Segurens B."/>
            <person name="Robert C."/>
            <person name="Abergel C."/>
            <person name="Claverie J.M."/>
            <person name="Raoult D."/>
            <person name="Medigue C."/>
            <person name="Weissenbach J."/>
            <person name="Cruveiller S."/>
        </authorList>
    </citation>
    <scope>NUCLEOTIDE SEQUENCE [LARGE SCALE GENOMIC DNA]</scope>
    <source>
        <strain evidence="1 2">SDF</strain>
    </source>
</reference>
<sequence>MYSTHRSKTICSKMARAFPGYSVMFFMHKKTLVLLLSTFCASTYIHAKTDCYPSSPPVVKQLDQVYYGMNNLRIFYTTSSDNALTFQQDKNLNHIPDYVENIAIQANSIRKAWSVLGYQDPLNSPRYKNDVKYIDIQIQKLNGLGLAYDEPHRHINNPLKKNACALIILISNNIPNLTTNSSLIAHELFHLYTYGYTMFKQPWLTESLAAWSEGIIRKDKLGIYGQRNLPENEEDFEKYVLQRTYRTSQLWNRLTTLIDRSDGKLFLPLSLMQQKYTDGQPVFQDKYLKGTLFIRKFLENLGRQDQKISVLNNWNLYHWNEIDQNSAHFNEQILDTLLITLESTVERNIEKNKFKNLLKKIVKNKKTN</sequence>
<dbReference type="HOGENOM" id="CLU_069305_0_0_6"/>
<evidence type="ECO:0000313" key="1">
    <source>
        <dbReference type="EMBL" id="CAP01628.1"/>
    </source>
</evidence>
<gene>
    <name evidence="1" type="ordered locus">ABSDF2313</name>
</gene>
<organism evidence="1 2">
    <name type="scientific">Acinetobacter baumannii (strain SDF)</name>
    <dbReference type="NCBI Taxonomy" id="509170"/>
    <lineage>
        <taxon>Bacteria</taxon>
        <taxon>Pseudomonadati</taxon>
        <taxon>Pseudomonadota</taxon>
        <taxon>Gammaproteobacteria</taxon>
        <taxon>Moraxellales</taxon>
        <taxon>Moraxellaceae</taxon>
        <taxon>Acinetobacter</taxon>
        <taxon>Acinetobacter calcoaceticus/baumannii complex</taxon>
    </lineage>
</organism>
<dbReference type="InterPro" id="IPR027268">
    <property type="entry name" value="Peptidase_M4/M1_CTD_sf"/>
</dbReference>
<dbReference type="Gene3D" id="1.10.390.10">
    <property type="entry name" value="Neutral Protease Domain 2"/>
    <property type="match status" value="1"/>
</dbReference>
<dbReference type="AlphaFoldDB" id="B0VS60"/>
<evidence type="ECO:0000313" key="2">
    <source>
        <dbReference type="Proteomes" id="UP000001741"/>
    </source>
</evidence>
<dbReference type="KEGG" id="abm:ABSDF2313"/>
<accession>B0VS60</accession>
<dbReference type="EMBL" id="CU468230">
    <property type="protein sequence ID" value="CAP01628.1"/>
    <property type="molecule type" value="Genomic_DNA"/>
</dbReference>
<dbReference type="Proteomes" id="UP000001741">
    <property type="component" value="Chromosome"/>
</dbReference>